<dbReference type="InterPro" id="IPR036179">
    <property type="entry name" value="Ig-like_dom_sf"/>
</dbReference>
<dbReference type="HOGENOM" id="CLU_2099216_0_0_1"/>
<dbReference type="InterPro" id="IPR003598">
    <property type="entry name" value="Ig_sub2"/>
</dbReference>
<dbReference type="InParanoid" id="K1QN95"/>
<dbReference type="InterPro" id="IPR013783">
    <property type="entry name" value="Ig-like_fold"/>
</dbReference>
<sequence length="116" mass="12856">MPEKTRAALGGCQRFECRVIGYPRPTIQWFKDGRNITKDDRYEFDYSIDGIITMVICNVTEKDQGVYSCRAENSEGWAATAASLNVRDSGSGGIRTHASEETGALNQRLRPLGHAT</sequence>
<dbReference type="PANTHER" id="PTHR47633">
    <property type="entry name" value="IMMUNOGLOBULIN"/>
    <property type="match status" value="1"/>
</dbReference>
<dbReference type="Pfam" id="PF07679">
    <property type="entry name" value="I-set"/>
    <property type="match status" value="1"/>
</dbReference>
<reference evidence="8" key="1">
    <citation type="journal article" date="2012" name="Nature">
        <title>The oyster genome reveals stress adaptation and complexity of shell formation.</title>
        <authorList>
            <person name="Zhang G."/>
            <person name="Fang X."/>
            <person name="Guo X."/>
            <person name="Li L."/>
            <person name="Luo R."/>
            <person name="Xu F."/>
            <person name="Yang P."/>
            <person name="Zhang L."/>
            <person name="Wang X."/>
            <person name="Qi H."/>
            <person name="Xiong Z."/>
            <person name="Que H."/>
            <person name="Xie Y."/>
            <person name="Holland P.W."/>
            <person name="Paps J."/>
            <person name="Zhu Y."/>
            <person name="Wu F."/>
            <person name="Chen Y."/>
            <person name="Wang J."/>
            <person name="Peng C."/>
            <person name="Meng J."/>
            <person name="Yang L."/>
            <person name="Liu J."/>
            <person name="Wen B."/>
            <person name="Zhang N."/>
            <person name="Huang Z."/>
            <person name="Zhu Q."/>
            <person name="Feng Y."/>
            <person name="Mount A."/>
            <person name="Hedgecock D."/>
            <person name="Xu Z."/>
            <person name="Liu Y."/>
            <person name="Domazet-Loso T."/>
            <person name="Du Y."/>
            <person name="Sun X."/>
            <person name="Zhang S."/>
            <person name="Liu B."/>
            <person name="Cheng P."/>
            <person name="Jiang X."/>
            <person name="Li J."/>
            <person name="Fan D."/>
            <person name="Wang W."/>
            <person name="Fu W."/>
            <person name="Wang T."/>
            <person name="Wang B."/>
            <person name="Zhang J."/>
            <person name="Peng Z."/>
            <person name="Li Y."/>
            <person name="Li N."/>
            <person name="Wang J."/>
            <person name="Chen M."/>
            <person name="He Y."/>
            <person name="Tan F."/>
            <person name="Song X."/>
            <person name="Zheng Q."/>
            <person name="Huang R."/>
            <person name="Yang H."/>
            <person name="Du X."/>
            <person name="Chen L."/>
            <person name="Yang M."/>
            <person name="Gaffney P.M."/>
            <person name="Wang S."/>
            <person name="Luo L."/>
            <person name="She Z."/>
            <person name="Ming Y."/>
            <person name="Huang W."/>
            <person name="Zhang S."/>
            <person name="Huang B."/>
            <person name="Zhang Y."/>
            <person name="Qu T."/>
            <person name="Ni P."/>
            <person name="Miao G."/>
            <person name="Wang J."/>
            <person name="Wang Q."/>
            <person name="Steinberg C.E."/>
            <person name="Wang H."/>
            <person name="Li N."/>
            <person name="Qian L."/>
            <person name="Zhang G."/>
            <person name="Li Y."/>
            <person name="Yang H."/>
            <person name="Liu X."/>
            <person name="Wang J."/>
            <person name="Yin Y."/>
            <person name="Wang J."/>
        </authorList>
    </citation>
    <scope>NUCLEOTIDE SEQUENCE [LARGE SCALE GENOMIC DNA]</scope>
    <source>
        <strain evidence="8">05x7-T-G4-1.051#20</strain>
    </source>
</reference>
<keyword evidence="8" id="KW-0808">Transferase</keyword>
<dbReference type="InterPro" id="IPR003599">
    <property type="entry name" value="Ig_sub"/>
</dbReference>
<dbReference type="PROSITE" id="PS50835">
    <property type="entry name" value="IG_LIKE"/>
    <property type="match status" value="1"/>
</dbReference>
<protein>
    <submittedName>
        <fullName evidence="8">Myosin light chain kinase, smooth muscle</fullName>
    </submittedName>
</protein>
<keyword evidence="5" id="KW-1015">Disulfide bond</keyword>
<feature type="region of interest" description="Disordered" evidence="7">
    <location>
        <begin position="89"/>
        <end position="116"/>
    </location>
</feature>
<comment type="similarity">
    <text evidence="2">Belongs to the protein kinase superfamily. CAMK Ser/Thr protein kinase family.</text>
</comment>
<name>K1QN95_MAGGI</name>
<dbReference type="EMBL" id="JH819181">
    <property type="protein sequence ID" value="EKC38332.1"/>
    <property type="molecule type" value="Genomic_DNA"/>
</dbReference>
<evidence type="ECO:0000256" key="1">
    <source>
        <dbReference type="ARBA" id="ARBA00004496"/>
    </source>
</evidence>
<dbReference type="SMART" id="SM00408">
    <property type="entry name" value="IGc2"/>
    <property type="match status" value="1"/>
</dbReference>
<accession>K1QN95</accession>
<dbReference type="SUPFAM" id="SSF48726">
    <property type="entry name" value="Immunoglobulin"/>
    <property type="match status" value="1"/>
</dbReference>
<evidence type="ECO:0000256" key="3">
    <source>
        <dbReference type="ARBA" id="ARBA00022490"/>
    </source>
</evidence>
<keyword evidence="6" id="KW-0393">Immunoglobulin domain</keyword>
<evidence type="ECO:0000313" key="8">
    <source>
        <dbReference type="EMBL" id="EKC38332.1"/>
    </source>
</evidence>
<evidence type="ECO:0000256" key="6">
    <source>
        <dbReference type="ARBA" id="ARBA00023319"/>
    </source>
</evidence>
<proteinExistence type="inferred from homology"/>
<gene>
    <name evidence="8" type="ORF">CGI_10023002</name>
</gene>
<dbReference type="InterPro" id="IPR013098">
    <property type="entry name" value="Ig_I-set"/>
</dbReference>
<evidence type="ECO:0000256" key="4">
    <source>
        <dbReference type="ARBA" id="ARBA00022737"/>
    </source>
</evidence>
<evidence type="ECO:0000256" key="5">
    <source>
        <dbReference type="ARBA" id="ARBA00023157"/>
    </source>
</evidence>
<evidence type="ECO:0000256" key="2">
    <source>
        <dbReference type="ARBA" id="ARBA00006692"/>
    </source>
</evidence>
<organism evidence="8">
    <name type="scientific">Magallana gigas</name>
    <name type="common">Pacific oyster</name>
    <name type="synonym">Crassostrea gigas</name>
    <dbReference type="NCBI Taxonomy" id="29159"/>
    <lineage>
        <taxon>Eukaryota</taxon>
        <taxon>Metazoa</taxon>
        <taxon>Spiralia</taxon>
        <taxon>Lophotrochozoa</taxon>
        <taxon>Mollusca</taxon>
        <taxon>Bivalvia</taxon>
        <taxon>Autobranchia</taxon>
        <taxon>Pteriomorphia</taxon>
        <taxon>Ostreida</taxon>
        <taxon>Ostreoidea</taxon>
        <taxon>Ostreidae</taxon>
        <taxon>Magallana</taxon>
    </lineage>
</organism>
<dbReference type="FunFam" id="2.60.40.10:FF:000345">
    <property type="entry name" value="Muscle M-line assembly protein unc-89"/>
    <property type="match status" value="1"/>
</dbReference>
<dbReference type="GO" id="GO:0030017">
    <property type="term" value="C:sarcomere"/>
    <property type="evidence" value="ECO:0007669"/>
    <property type="project" value="UniProtKB-ARBA"/>
</dbReference>
<evidence type="ECO:0000256" key="7">
    <source>
        <dbReference type="SAM" id="MobiDB-lite"/>
    </source>
</evidence>
<dbReference type="SMART" id="SM00409">
    <property type="entry name" value="IG"/>
    <property type="match status" value="1"/>
</dbReference>
<keyword evidence="4" id="KW-0677">Repeat</keyword>
<dbReference type="Gene3D" id="2.60.40.10">
    <property type="entry name" value="Immunoglobulins"/>
    <property type="match status" value="1"/>
</dbReference>
<dbReference type="GO" id="GO:0016301">
    <property type="term" value="F:kinase activity"/>
    <property type="evidence" value="ECO:0007669"/>
    <property type="project" value="UniProtKB-KW"/>
</dbReference>
<dbReference type="AlphaFoldDB" id="K1QN95"/>
<comment type="subcellular location">
    <subcellularLocation>
        <location evidence="1">Cytoplasm</location>
    </subcellularLocation>
</comment>
<keyword evidence="8" id="KW-0418">Kinase</keyword>
<keyword evidence="3" id="KW-0963">Cytoplasm</keyword>
<dbReference type="InterPro" id="IPR007110">
    <property type="entry name" value="Ig-like_dom"/>
</dbReference>